<evidence type="ECO:0000313" key="2">
    <source>
        <dbReference type="Proteomes" id="UP001143543"/>
    </source>
</evidence>
<keyword evidence="2" id="KW-1185">Reference proteome</keyword>
<organism evidence="1 2">
    <name type="scientific">Neptunitalea lumnitzerae</name>
    <dbReference type="NCBI Taxonomy" id="2965509"/>
    <lineage>
        <taxon>Bacteria</taxon>
        <taxon>Pseudomonadati</taxon>
        <taxon>Bacteroidota</taxon>
        <taxon>Flavobacteriia</taxon>
        <taxon>Flavobacteriales</taxon>
        <taxon>Flavobacteriaceae</taxon>
        <taxon>Neptunitalea</taxon>
    </lineage>
</organism>
<dbReference type="Proteomes" id="UP001143543">
    <property type="component" value="Unassembled WGS sequence"/>
</dbReference>
<sequence>MLLNEKIYKMRNIKIISFTLLFLILFIGCNKNERNVNNVAPKDSKLDVEILSRAKQILFNDDDLILVVNISNEWDVMNNHLLFYNHSKLYGAEYLPAQRVESIKMNNIVIIKNDDLMAKSNRFISDIPKKYSYRFLTKEVTKGSHRISNKIIKKMFLDSKNNVVIDVLYSDDLYLGLRGFKALLDSDNLEKFNKKRQITYPISDLLIDYENNSIIIESISDKNILDRDQMIIESDDVMKDFYNQLIQK</sequence>
<proteinExistence type="predicted"/>
<dbReference type="PROSITE" id="PS51257">
    <property type="entry name" value="PROKAR_LIPOPROTEIN"/>
    <property type="match status" value="1"/>
</dbReference>
<reference evidence="1" key="1">
    <citation type="submission" date="2022-07" db="EMBL/GenBank/DDBJ databases">
        <title>Taxonomy of Novel Oxalotrophic and Methylotrophic Bacteria.</title>
        <authorList>
            <person name="Sahin N."/>
            <person name="Tani A."/>
        </authorList>
    </citation>
    <scope>NUCLEOTIDE SEQUENCE</scope>
    <source>
        <strain evidence="1">Y10</strain>
    </source>
</reference>
<protein>
    <submittedName>
        <fullName evidence="1">Uncharacterized protein</fullName>
    </submittedName>
</protein>
<dbReference type="EMBL" id="BRVO01000001">
    <property type="protein sequence ID" value="GLB48419.1"/>
    <property type="molecule type" value="Genomic_DNA"/>
</dbReference>
<accession>A0ABQ5MG89</accession>
<evidence type="ECO:0000313" key="1">
    <source>
        <dbReference type="EMBL" id="GLB48419.1"/>
    </source>
</evidence>
<gene>
    <name evidence="1" type="ORF">Y10_07870</name>
</gene>
<name>A0ABQ5MG89_9FLAO</name>
<comment type="caution">
    <text evidence="1">The sequence shown here is derived from an EMBL/GenBank/DDBJ whole genome shotgun (WGS) entry which is preliminary data.</text>
</comment>